<dbReference type="Proteomes" id="UP001444625">
    <property type="component" value="Unassembled WGS sequence"/>
</dbReference>
<dbReference type="RefSeq" id="WP_345826230.1">
    <property type="nucleotide sequence ID" value="NZ_JBDIML010000006.1"/>
</dbReference>
<evidence type="ECO:0000256" key="3">
    <source>
        <dbReference type="ARBA" id="ARBA00022845"/>
    </source>
</evidence>
<comment type="similarity">
    <text evidence="4">Belongs to the FliW family.</text>
</comment>
<keyword evidence="5" id="KW-0966">Cell projection</keyword>
<dbReference type="EMBL" id="JBDIML010000006">
    <property type="protein sequence ID" value="MEN2768736.1"/>
    <property type="molecule type" value="Genomic_DNA"/>
</dbReference>
<comment type="caution">
    <text evidence="5">The sequence shown here is derived from an EMBL/GenBank/DDBJ whole genome shotgun (WGS) entry which is preliminary data.</text>
</comment>
<evidence type="ECO:0000313" key="5">
    <source>
        <dbReference type="EMBL" id="MEN2768736.1"/>
    </source>
</evidence>
<evidence type="ECO:0000256" key="2">
    <source>
        <dbReference type="ARBA" id="ARBA00022795"/>
    </source>
</evidence>
<keyword evidence="3 4" id="KW-0810">Translation regulation</keyword>
<evidence type="ECO:0000313" key="6">
    <source>
        <dbReference type="Proteomes" id="UP001444625"/>
    </source>
</evidence>
<dbReference type="HAMAP" id="MF_01185">
    <property type="entry name" value="FliW"/>
    <property type="match status" value="1"/>
</dbReference>
<keyword evidence="2 4" id="KW-1005">Bacterial flagellum biogenesis</keyword>
<name>A0ABU9XLY7_9BACI</name>
<dbReference type="NCBIfam" id="NF009793">
    <property type="entry name" value="PRK13285.1-1"/>
    <property type="match status" value="1"/>
</dbReference>
<keyword evidence="5" id="KW-0282">Flagellum</keyword>
<keyword evidence="6" id="KW-1185">Reference proteome</keyword>
<protein>
    <recommendedName>
        <fullName evidence="4">Flagellar assembly factor FliW</fullName>
    </recommendedName>
</protein>
<dbReference type="Pfam" id="PF02623">
    <property type="entry name" value="FliW"/>
    <property type="match status" value="1"/>
</dbReference>
<keyword evidence="4" id="KW-0143">Chaperone</keyword>
<reference evidence="5 6" key="1">
    <citation type="submission" date="2024-05" db="EMBL/GenBank/DDBJ databases">
        <authorList>
            <person name="Haq I."/>
            <person name="Ullah Z."/>
            <person name="Ahmad R."/>
            <person name="Li M."/>
            <person name="Tong Y."/>
        </authorList>
    </citation>
    <scope>NUCLEOTIDE SEQUENCE [LARGE SCALE GENOMIC DNA]</scope>
    <source>
        <strain evidence="5 6">16A2E</strain>
    </source>
</reference>
<dbReference type="InterPro" id="IPR003775">
    <property type="entry name" value="Flagellar_assembly_factor_FliW"/>
</dbReference>
<comment type="subunit">
    <text evidence="4">Interacts with translational regulator CsrA and flagellin(s).</text>
</comment>
<comment type="subcellular location">
    <subcellularLocation>
        <location evidence="4">Cytoplasm</location>
    </subcellularLocation>
</comment>
<proteinExistence type="inferred from homology"/>
<dbReference type="InterPro" id="IPR024046">
    <property type="entry name" value="Flagellar_assmbl_FliW_dom_sf"/>
</dbReference>
<keyword evidence="1 4" id="KW-0963">Cytoplasm</keyword>
<accession>A0ABU9XLY7</accession>
<comment type="function">
    <text evidence="4">Acts as an anti-CsrA protein, binds CsrA and prevents it from repressing translation of its target genes, one of which is flagellin. Binds to flagellin and participates in the assembly of the flagellum.</text>
</comment>
<evidence type="ECO:0000256" key="1">
    <source>
        <dbReference type="ARBA" id="ARBA00022490"/>
    </source>
</evidence>
<organism evidence="5 6">
    <name type="scientific">Ornithinibacillus xuwenensis</name>
    <dbReference type="NCBI Taxonomy" id="3144668"/>
    <lineage>
        <taxon>Bacteria</taxon>
        <taxon>Bacillati</taxon>
        <taxon>Bacillota</taxon>
        <taxon>Bacilli</taxon>
        <taxon>Bacillales</taxon>
        <taxon>Bacillaceae</taxon>
        <taxon>Ornithinibacillus</taxon>
    </lineage>
</organism>
<dbReference type="SUPFAM" id="SSF141457">
    <property type="entry name" value="BH3618-like"/>
    <property type="match status" value="1"/>
</dbReference>
<evidence type="ECO:0000256" key="4">
    <source>
        <dbReference type="HAMAP-Rule" id="MF_01185"/>
    </source>
</evidence>
<dbReference type="Gene3D" id="2.30.290.10">
    <property type="entry name" value="BH3618-like"/>
    <property type="match status" value="1"/>
</dbReference>
<keyword evidence="5" id="KW-0969">Cilium</keyword>
<gene>
    <name evidence="4 5" type="primary">fliW</name>
    <name evidence="5" type="ORF">ABC228_16245</name>
</gene>
<dbReference type="PANTHER" id="PTHR39190:SF1">
    <property type="entry name" value="FLAGELLAR ASSEMBLY FACTOR FLIW"/>
    <property type="match status" value="1"/>
</dbReference>
<sequence length="146" mass="16544">MKIQTKYLGEVDIEDSTIVNFPSGIPGFVEETEFVLLDIPGNPVFQFMQSVHTSQLAFVITNPYHFYKDYQIELDDVTLELLDIKQENEVLVLTIVTLKDPFLTSTINLKAPIIINQKKMIGKQYILNSDEYPSKASIQSTAEKGV</sequence>
<dbReference type="PANTHER" id="PTHR39190">
    <property type="entry name" value="FLAGELLAR ASSEMBLY FACTOR FLIW"/>
    <property type="match status" value="1"/>
</dbReference>